<reference evidence="1 2" key="1">
    <citation type="submission" date="2020-07" db="EMBL/GenBank/DDBJ databases">
        <authorList>
            <person name="Feng H."/>
        </authorList>
    </citation>
    <scope>NUCLEOTIDE SEQUENCE [LARGE SCALE GENOMIC DNA]</scope>
    <source>
        <strain evidence="2">s-11</strain>
    </source>
</reference>
<accession>A0A7W1XAV1</accession>
<keyword evidence="2" id="KW-1185">Reference proteome</keyword>
<dbReference type="OrthoDB" id="9809962at2"/>
<dbReference type="PANTHER" id="PTHR43434">
    <property type="entry name" value="PHOSPHOGLYCOLATE PHOSPHATASE"/>
    <property type="match status" value="1"/>
</dbReference>
<dbReference type="Proteomes" id="UP000530514">
    <property type="component" value="Unassembled WGS sequence"/>
</dbReference>
<dbReference type="SFLD" id="SFLDG01129">
    <property type="entry name" value="C1.5:_HAD__Beta-PGM__Phosphata"/>
    <property type="match status" value="1"/>
</dbReference>
<keyword evidence="1" id="KW-0378">Hydrolase</keyword>
<protein>
    <submittedName>
        <fullName evidence="1">HAD family hydrolase</fullName>
    </submittedName>
</protein>
<dbReference type="GO" id="GO:0006281">
    <property type="term" value="P:DNA repair"/>
    <property type="evidence" value="ECO:0007669"/>
    <property type="project" value="TreeGrafter"/>
</dbReference>
<dbReference type="PANTHER" id="PTHR43434:SF1">
    <property type="entry name" value="PHOSPHOGLYCOLATE PHOSPHATASE"/>
    <property type="match status" value="1"/>
</dbReference>
<dbReference type="PRINTS" id="PR00413">
    <property type="entry name" value="HADHALOGNASE"/>
</dbReference>
<dbReference type="SFLD" id="SFLDS00003">
    <property type="entry name" value="Haloacid_Dehalogenase"/>
    <property type="match status" value="1"/>
</dbReference>
<dbReference type="InterPro" id="IPR050155">
    <property type="entry name" value="HAD-like_hydrolase_sf"/>
</dbReference>
<dbReference type="EMBL" id="JACEIP010000013">
    <property type="protein sequence ID" value="MBA4543215.1"/>
    <property type="molecule type" value="Genomic_DNA"/>
</dbReference>
<dbReference type="SUPFAM" id="SSF56784">
    <property type="entry name" value="HAD-like"/>
    <property type="match status" value="1"/>
</dbReference>
<evidence type="ECO:0000313" key="1">
    <source>
        <dbReference type="EMBL" id="MBA4543215.1"/>
    </source>
</evidence>
<dbReference type="InterPro" id="IPR006439">
    <property type="entry name" value="HAD-SF_hydro_IA"/>
</dbReference>
<dbReference type="Pfam" id="PF00702">
    <property type="entry name" value="Hydrolase"/>
    <property type="match status" value="1"/>
</dbReference>
<dbReference type="InterPro" id="IPR023214">
    <property type="entry name" value="HAD_sf"/>
</dbReference>
<organism evidence="1 2">
    <name type="scientific">Thermoactinomyces daqus</name>
    <dbReference type="NCBI Taxonomy" id="1329516"/>
    <lineage>
        <taxon>Bacteria</taxon>
        <taxon>Bacillati</taxon>
        <taxon>Bacillota</taxon>
        <taxon>Bacilli</taxon>
        <taxon>Bacillales</taxon>
        <taxon>Thermoactinomycetaceae</taxon>
        <taxon>Thermoactinomyces</taxon>
    </lineage>
</organism>
<dbReference type="RefSeq" id="WP_033100876.1">
    <property type="nucleotide sequence ID" value="NZ_JACEIP010000013.1"/>
</dbReference>
<dbReference type="GO" id="GO:0008967">
    <property type="term" value="F:phosphoglycolate phosphatase activity"/>
    <property type="evidence" value="ECO:0007669"/>
    <property type="project" value="TreeGrafter"/>
</dbReference>
<name>A0A7W1XAV1_9BACL</name>
<proteinExistence type="predicted"/>
<evidence type="ECO:0000313" key="2">
    <source>
        <dbReference type="Proteomes" id="UP000530514"/>
    </source>
</evidence>
<comment type="caution">
    <text evidence="1">The sequence shown here is derived from an EMBL/GenBank/DDBJ whole genome shotgun (WGS) entry which is preliminary data.</text>
</comment>
<dbReference type="InterPro" id="IPR036412">
    <property type="entry name" value="HAD-like_sf"/>
</dbReference>
<gene>
    <name evidence="1" type="ORF">H1164_09925</name>
</gene>
<dbReference type="Gene3D" id="3.40.50.1000">
    <property type="entry name" value="HAD superfamily/HAD-like"/>
    <property type="match status" value="1"/>
</dbReference>
<dbReference type="AlphaFoldDB" id="A0A7W1XAV1"/>
<sequence length="246" mass="28199">MIKACLFDLDGTLLPLDTEAFVKVYLQALAPYVAHVVPPDKLVPIIWKATGAMIENDQADLTNEEVFTRAFLQLSGLEKEEIWPLFDRFYKEEFPKLEKHAEKSALARQVVQAALDRGYQVAVATNPVFPREAIYERLRWARLDDLPFATVTVYEETHFCKPHPGYYREVAGRLGVSPEECVMIGNDMQEDMVASVVGMHIFFLKEYRIDRGRPSYDFDQEGTMEDLFQSICKGTGVFQKEHPVKK</sequence>